<accession>A0AAD1WD50</accession>
<feature type="compositionally biased region" description="Basic and acidic residues" evidence="1">
    <location>
        <begin position="49"/>
        <end position="60"/>
    </location>
</feature>
<feature type="region of interest" description="Disordered" evidence="1">
    <location>
        <begin position="117"/>
        <end position="142"/>
    </location>
</feature>
<organism evidence="2 3">
    <name type="scientific">Pelobates cultripes</name>
    <name type="common">Western spadefoot toad</name>
    <dbReference type="NCBI Taxonomy" id="61616"/>
    <lineage>
        <taxon>Eukaryota</taxon>
        <taxon>Metazoa</taxon>
        <taxon>Chordata</taxon>
        <taxon>Craniata</taxon>
        <taxon>Vertebrata</taxon>
        <taxon>Euteleostomi</taxon>
        <taxon>Amphibia</taxon>
        <taxon>Batrachia</taxon>
        <taxon>Anura</taxon>
        <taxon>Pelobatoidea</taxon>
        <taxon>Pelobatidae</taxon>
        <taxon>Pelobates</taxon>
    </lineage>
</organism>
<dbReference type="Proteomes" id="UP001295444">
    <property type="component" value="Chromosome 06"/>
</dbReference>
<feature type="compositionally biased region" description="Basic and acidic residues" evidence="1">
    <location>
        <begin position="130"/>
        <end position="139"/>
    </location>
</feature>
<keyword evidence="3" id="KW-1185">Reference proteome</keyword>
<evidence type="ECO:0000313" key="3">
    <source>
        <dbReference type="Proteomes" id="UP001295444"/>
    </source>
</evidence>
<evidence type="ECO:0000313" key="2">
    <source>
        <dbReference type="EMBL" id="CAH2299636.1"/>
    </source>
</evidence>
<dbReference type="AlphaFoldDB" id="A0AAD1WD50"/>
<feature type="region of interest" description="Disordered" evidence="1">
    <location>
        <begin position="35"/>
        <end position="79"/>
    </location>
</feature>
<proteinExistence type="predicted"/>
<feature type="region of interest" description="Disordered" evidence="1">
    <location>
        <begin position="1"/>
        <end position="20"/>
    </location>
</feature>
<feature type="compositionally biased region" description="Polar residues" evidence="1">
    <location>
        <begin position="63"/>
        <end position="74"/>
    </location>
</feature>
<gene>
    <name evidence="2" type="ORF">PECUL_23A062104</name>
</gene>
<dbReference type="EMBL" id="OW240917">
    <property type="protein sequence ID" value="CAH2299636.1"/>
    <property type="molecule type" value="Genomic_DNA"/>
</dbReference>
<reference evidence="2" key="1">
    <citation type="submission" date="2022-03" db="EMBL/GenBank/DDBJ databases">
        <authorList>
            <person name="Alioto T."/>
            <person name="Alioto T."/>
            <person name="Gomez Garrido J."/>
        </authorList>
    </citation>
    <scope>NUCLEOTIDE SEQUENCE</scope>
</reference>
<evidence type="ECO:0000256" key="1">
    <source>
        <dbReference type="SAM" id="MobiDB-lite"/>
    </source>
</evidence>
<sequence>MADSVQPHGQTKNVPPSPAGTIKWKYWLAARKPTTYPKLQETPTSSCMSEDKERESREFSPDASGTHNMQPYRTSTHRLRPPRSFNLERLLQSRRTRKHRRKRHTGFHASPYAAFEESTQPTAAEADPQECPRLREKPDGTFLPVPQRHYMPNTKASRWLTAFSGLYVGHLDAAPVLHILKQKRYQQTHRHQD</sequence>
<name>A0AAD1WD50_PELCU</name>
<protein>
    <submittedName>
        <fullName evidence="2">Uncharacterized protein</fullName>
    </submittedName>
</protein>